<evidence type="ECO:0000256" key="6">
    <source>
        <dbReference type="ARBA" id="ARBA00022827"/>
    </source>
</evidence>
<dbReference type="AlphaFoldDB" id="A0A8H4PHQ1"/>
<keyword evidence="13" id="KW-1185">Reference proteome</keyword>
<evidence type="ECO:0000256" key="7">
    <source>
        <dbReference type="ARBA" id="ARBA00022989"/>
    </source>
</evidence>
<organism evidence="12 13">
    <name type="scientific">Fusarium albosuccineum</name>
    <dbReference type="NCBI Taxonomy" id="1237068"/>
    <lineage>
        <taxon>Eukaryota</taxon>
        <taxon>Fungi</taxon>
        <taxon>Dikarya</taxon>
        <taxon>Ascomycota</taxon>
        <taxon>Pezizomycotina</taxon>
        <taxon>Sordariomycetes</taxon>
        <taxon>Hypocreomycetidae</taxon>
        <taxon>Hypocreales</taxon>
        <taxon>Nectriaceae</taxon>
        <taxon>Fusarium</taxon>
        <taxon>Fusarium decemcellulare species complex</taxon>
    </lineage>
</organism>
<keyword evidence="7" id="KW-1133">Transmembrane helix</keyword>
<accession>A0A8H4PHQ1</accession>
<dbReference type="EMBL" id="JAADYS010000169">
    <property type="protein sequence ID" value="KAF4471759.1"/>
    <property type="molecule type" value="Genomic_DNA"/>
</dbReference>
<evidence type="ECO:0000313" key="13">
    <source>
        <dbReference type="Proteomes" id="UP000554235"/>
    </source>
</evidence>
<evidence type="ECO:0000256" key="8">
    <source>
        <dbReference type="ARBA" id="ARBA00023002"/>
    </source>
</evidence>
<keyword evidence="5" id="KW-0812">Transmembrane</keyword>
<keyword evidence="8" id="KW-0560">Oxidoreductase</keyword>
<keyword evidence="9" id="KW-0503">Monooxygenase</keyword>
<dbReference type="PRINTS" id="PR00420">
    <property type="entry name" value="RNGMNOXGNASE"/>
</dbReference>
<gene>
    <name evidence="12" type="ORF">FALBO_1319</name>
</gene>
<evidence type="ECO:0000313" key="12">
    <source>
        <dbReference type="EMBL" id="KAF4471759.1"/>
    </source>
</evidence>
<comment type="similarity">
    <text evidence="3">Belongs to the paxM FAD-dependent monooxygenase family.</text>
</comment>
<dbReference type="GO" id="GO:0016020">
    <property type="term" value="C:membrane"/>
    <property type="evidence" value="ECO:0007669"/>
    <property type="project" value="UniProtKB-SubCell"/>
</dbReference>
<dbReference type="GO" id="GO:0004497">
    <property type="term" value="F:monooxygenase activity"/>
    <property type="evidence" value="ECO:0007669"/>
    <property type="project" value="UniProtKB-KW"/>
</dbReference>
<dbReference type="GO" id="GO:0071949">
    <property type="term" value="F:FAD binding"/>
    <property type="evidence" value="ECO:0007669"/>
    <property type="project" value="InterPro"/>
</dbReference>
<proteinExistence type="inferred from homology"/>
<dbReference type="PANTHER" id="PTHR47356:SF2">
    <property type="entry name" value="FAD-BINDING DOMAIN-CONTAINING PROTEIN-RELATED"/>
    <property type="match status" value="1"/>
</dbReference>
<sequence length="813" mass="89772">MGTSKGVGEGIKVAIIGGGPARLAAAIELTRLPFVNWRLYEQKPAINEIGTGITLQRNTWRLLEQLGASKHLGPDDFFRPADGHDNKDGRTGTVVKQTHPPAHVAPHQAPCRAYRGKLQKALLQEVDESRIQTGMKLNEIQRLPCGKLRLTFSNGFTDEVDLLVGADGIRSVVSHLAFPEYSVSYTGMTAYRSVVKVRDVGRIDGVPKTTVFWYSTDGKWIYTTPLDNNDWEITCRIREADDGNRSTCGKEVSVAEFIKGFQEYCPPVQQLLSLVTQVKRFDYFGGTRLDSVVKYGSVALIGDASHPLSGAFGAGAAFALEDAHVLAGALRWGASSARELHDSAVPGSNTSVKARFVLDRYNRCSMSTSPFKVIVVGGGPVGLVAAHALHHAGIDFLVLEQRNDIFEDVGASLIVSPHNLRVFHQLGLWKRIEELGAPLLHHSEGFDWQKHTFKRSYALSILQENHGSSLVAFHRAHLIKAIYDGLPEAAKARYIPGTKLADITITSTGVKVTCTDGSLYSASILIGADGAHSKTRLLMRRYALQANPPLSSTWDPEQPFTSTYKCLWASFQRPSEPGDSYETQGQHRSSMYLTGRDKGWIFLYERLDQASSERSFYDEKAARSFGVSFAHWPLTEKLAVQDVLADPTAITGMTNLEEGIAQNVSWNGRIVLVGDAWHKFTPNSGLGFNNGVQDVVSLCNKLQALLVSPGITTPENTPASVALQKVFDEYQSERIDSLRADFLRSTHATRLSTWATWMDYLMGRYVYSVPFIQKFLTNSSVSPRISRGLVLDYLSSPKPFSGRVLWEYPTKKT</sequence>
<dbReference type="Pfam" id="PF01494">
    <property type="entry name" value="FAD_binding_3"/>
    <property type="match status" value="3"/>
</dbReference>
<keyword evidence="10" id="KW-0472">Membrane</keyword>
<evidence type="ECO:0000259" key="11">
    <source>
        <dbReference type="Pfam" id="PF01494"/>
    </source>
</evidence>
<evidence type="ECO:0000256" key="2">
    <source>
        <dbReference type="ARBA" id="ARBA00004370"/>
    </source>
</evidence>
<dbReference type="InterPro" id="IPR036188">
    <property type="entry name" value="FAD/NAD-bd_sf"/>
</dbReference>
<reference evidence="12 13" key="1">
    <citation type="submission" date="2020-01" db="EMBL/GenBank/DDBJ databases">
        <title>Identification and distribution of gene clusters putatively required for synthesis of sphingolipid metabolism inhibitors in phylogenetically diverse species of the filamentous fungus Fusarium.</title>
        <authorList>
            <person name="Kim H.-S."/>
            <person name="Busman M."/>
            <person name="Brown D.W."/>
            <person name="Divon H."/>
            <person name="Uhlig S."/>
            <person name="Proctor R.H."/>
        </authorList>
    </citation>
    <scope>NUCLEOTIDE SEQUENCE [LARGE SCALE GENOMIC DNA]</scope>
    <source>
        <strain evidence="12 13">NRRL 20459</strain>
    </source>
</reference>
<comment type="caution">
    <text evidence="12">The sequence shown here is derived from an EMBL/GenBank/DDBJ whole genome shotgun (WGS) entry which is preliminary data.</text>
</comment>
<evidence type="ECO:0000256" key="9">
    <source>
        <dbReference type="ARBA" id="ARBA00023033"/>
    </source>
</evidence>
<dbReference type="Gene3D" id="3.50.50.60">
    <property type="entry name" value="FAD/NAD(P)-binding domain"/>
    <property type="match status" value="2"/>
</dbReference>
<name>A0A8H4PHQ1_9HYPO</name>
<dbReference type="Proteomes" id="UP000554235">
    <property type="component" value="Unassembled WGS sequence"/>
</dbReference>
<protein>
    <submittedName>
        <fullName evidence="12">FAD binding domain-containing</fullName>
    </submittedName>
</protein>
<evidence type="ECO:0000256" key="1">
    <source>
        <dbReference type="ARBA" id="ARBA00001974"/>
    </source>
</evidence>
<feature type="domain" description="FAD-binding" evidence="11">
    <location>
        <begin position="667"/>
        <end position="706"/>
    </location>
</feature>
<dbReference type="OrthoDB" id="2431938at2759"/>
<comment type="cofactor">
    <cofactor evidence="1">
        <name>FAD</name>
        <dbReference type="ChEBI" id="CHEBI:57692"/>
    </cofactor>
</comment>
<dbReference type="SUPFAM" id="SSF51905">
    <property type="entry name" value="FAD/NAD(P)-binding domain"/>
    <property type="match status" value="2"/>
</dbReference>
<evidence type="ECO:0000256" key="10">
    <source>
        <dbReference type="ARBA" id="ARBA00023136"/>
    </source>
</evidence>
<dbReference type="InterPro" id="IPR050562">
    <property type="entry name" value="FAD_mOase_fung"/>
</dbReference>
<keyword evidence="4" id="KW-0285">Flavoprotein</keyword>
<evidence type="ECO:0000256" key="4">
    <source>
        <dbReference type="ARBA" id="ARBA00022630"/>
    </source>
</evidence>
<feature type="domain" description="FAD-binding" evidence="11">
    <location>
        <begin position="12"/>
        <end position="330"/>
    </location>
</feature>
<evidence type="ECO:0000256" key="5">
    <source>
        <dbReference type="ARBA" id="ARBA00022692"/>
    </source>
</evidence>
<comment type="subcellular location">
    <subcellularLocation>
        <location evidence="2">Membrane</location>
    </subcellularLocation>
</comment>
<keyword evidence="6" id="KW-0274">FAD</keyword>
<evidence type="ECO:0000256" key="3">
    <source>
        <dbReference type="ARBA" id="ARBA00007992"/>
    </source>
</evidence>
<dbReference type="InterPro" id="IPR002938">
    <property type="entry name" value="FAD-bd"/>
</dbReference>
<feature type="domain" description="FAD-binding" evidence="11">
    <location>
        <begin position="372"/>
        <end position="536"/>
    </location>
</feature>
<dbReference type="PANTHER" id="PTHR47356">
    <property type="entry name" value="FAD-DEPENDENT MONOOXYGENASE ASQG-RELATED"/>
    <property type="match status" value="1"/>
</dbReference>